<sequence length="1290" mass="147486">MEFEFAQNNTTLKLPILKLGEYKMWVIRIKQYFQVQDHSLWDVIENGNSWVSVPQTTQENGALVTKMSVPVAAEEKINKKNDVEARSLLAILCVVITQEDLNSKFLRSLPLEWNTHVVVWMNKADIETMSIDDLYNNFKIIEQDVKKSFGTSTGAQNMAFMTAPITSSTNDVNTANPAYKASTDLEQIHEDDLEAMNLRWQLSLLSMRAKRYFQRTRLMLMILSVEESRQHWKQGNNKDTSSKAMLAIDATTYKRGLATVEEQLVTYKKNKVLFSEEVTVLKTEVACKDYKINVLKNDSKENSDDSLVKQQVSEDTSSFVESPLNVDKETSFSVDKKIEFVKPKNYDKPVRKTSHKKDDKGFINSKCSRHMTENIAYLLILRNLIEIMLHLGEEHMVVEFLANILLKIPRKDNMYSFDMKNIVPKESLTCLVAKATLDKSLLWHRRLGHINFKNINRLVQDNLVIGLPIKRFENDQTCVACLKEKQHIASCKSKNPKGRGKLAFGFLENKPMMEGNGLKWLFDIDSLTQSMNYVPVAAATILDESAGTQGDLNVDGTHNEDDDKDKSKDDSSPKEVNVAGQHINAASLEVNTGYFELNIVDPSLNTTSSFDLHSPTDMFKLRASDTLEATHVEFFSDRDAPELDLGNNPNYYRVTTTSHTRIHKDHPIENVIGEVQSSVQTRRMTKPTSEKGFLSAVYKEKTHVEAMQEELLNKKYERGIVIRNKVRLVAQGHRQEEGIDYEEVFALSAFLYGTIKEEVYVTQPPGFKDPDHPDKVYKLVKALYGLHQALRELCTAFEKLTKDKFQMSSIRELTFFLGLQVTQKEDGIFISQDKYVHEILKKFNYSDVKSASTPIDLKKPLVKDGDANDVDVHLYRSMIGSLMYLTASRPDIIATQDKKSTTGGCQFLGNRLISWQCKKQTVVAISTTEAEYVAAANDFEPRVILGRSFLRLANGVIDFGNGVITIYPEPDPFGDDSEKTGKSLDDLDQLLDFNFDDVPNFSEELPSFICKMGKRNRNKKRTMENLNLFYQDIRPSSSAGGHLTQEETEKEALIIRVSQKFALLEEERSTPGTHDREAESSRSKRPIQHEIVEEVLLSKVHHEFLLWEGCSQDAKSRLGEAGSYEEIFTSVSWITTFNINEPIYDELCHEFYSTYKFDEVCAGDDLQSKKIIRFRFGGRAHNLTLLEFARILGLYQVTELEEEGFNIYFEREDVVRSLSTLIYCRDLDTTTLRDLIDSDDKLIPEDPQLGMPRDGIPRPPRASMQDLYDRISRIEIRQEAIEHIQYRQSY</sequence>
<feature type="domain" description="Reverse transcriptase Ty1/copia-type" evidence="2">
    <location>
        <begin position="748"/>
        <end position="796"/>
    </location>
</feature>
<dbReference type="InterPro" id="IPR025724">
    <property type="entry name" value="GAG-pre-integrase_dom"/>
</dbReference>
<gene>
    <name evidence="4" type="ORF">Tci_061633</name>
</gene>
<evidence type="ECO:0000259" key="2">
    <source>
        <dbReference type="Pfam" id="PF07727"/>
    </source>
</evidence>
<feature type="compositionally biased region" description="Basic and acidic residues" evidence="1">
    <location>
        <begin position="557"/>
        <end position="573"/>
    </location>
</feature>
<protein>
    <submittedName>
        <fullName evidence="4">Uncharacterized protein</fullName>
    </submittedName>
</protein>
<dbReference type="PANTHER" id="PTHR11439:SF495">
    <property type="entry name" value="REVERSE TRANSCRIPTASE, RNA-DEPENDENT DNA POLYMERASE-RELATED"/>
    <property type="match status" value="1"/>
</dbReference>
<evidence type="ECO:0000313" key="4">
    <source>
        <dbReference type="EMBL" id="GEU89655.1"/>
    </source>
</evidence>
<dbReference type="Pfam" id="PF13976">
    <property type="entry name" value="gag_pre-integrs"/>
    <property type="match status" value="1"/>
</dbReference>
<comment type="caution">
    <text evidence="4">The sequence shown here is derived from an EMBL/GenBank/DDBJ whole genome shotgun (WGS) entry which is preliminary data.</text>
</comment>
<organism evidence="4">
    <name type="scientific">Tanacetum cinerariifolium</name>
    <name type="common">Dalmatian daisy</name>
    <name type="synonym">Chrysanthemum cinerariifolium</name>
    <dbReference type="NCBI Taxonomy" id="118510"/>
    <lineage>
        <taxon>Eukaryota</taxon>
        <taxon>Viridiplantae</taxon>
        <taxon>Streptophyta</taxon>
        <taxon>Embryophyta</taxon>
        <taxon>Tracheophyta</taxon>
        <taxon>Spermatophyta</taxon>
        <taxon>Magnoliopsida</taxon>
        <taxon>eudicotyledons</taxon>
        <taxon>Gunneridae</taxon>
        <taxon>Pentapetalae</taxon>
        <taxon>asterids</taxon>
        <taxon>campanulids</taxon>
        <taxon>Asterales</taxon>
        <taxon>Asteraceae</taxon>
        <taxon>Asteroideae</taxon>
        <taxon>Anthemideae</taxon>
        <taxon>Anthemidinae</taxon>
        <taxon>Tanacetum</taxon>
    </lineage>
</organism>
<evidence type="ECO:0000259" key="3">
    <source>
        <dbReference type="Pfam" id="PF13976"/>
    </source>
</evidence>
<reference evidence="4" key="1">
    <citation type="journal article" date="2019" name="Sci. Rep.">
        <title>Draft genome of Tanacetum cinerariifolium, the natural source of mosquito coil.</title>
        <authorList>
            <person name="Yamashiro T."/>
            <person name="Shiraishi A."/>
            <person name="Satake H."/>
            <person name="Nakayama K."/>
        </authorList>
    </citation>
    <scope>NUCLEOTIDE SEQUENCE</scope>
</reference>
<feature type="domain" description="GAG-pre-integrase" evidence="3">
    <location>
        <begin position="413"/>
        <end position="486"/>
    </location>
</feature>
<name>A0A6L2NYA5_TANCI</name>
<evidence type="ECO:0000256" key="1">
    <source>
        <dbReference type="SAM" id="MobiDB-lite"/>
    </source>
</evidence>
<dbReference type="CDD" id="cd09272">
    <property type="entry name" value="RNase_HI_RT_Ty1"/>
    <property type="match status" value="1"/>
</dbReference>
<dbReference type="PANTHER" id="PTHR11439">
    <property type="entry name" value="GAG-POL-RELATED RETROTRANSPOSON"/>
    <property type="match status" value="1"/>
</dbReference>
<proteinExistence type="predicted"/>
<dbReference type="EMBL" id="BKCJ010010009">
    <property type="protein sequence ID" value="GEU89655.1"/>
    <property type="molecule type" value="Genomic_DNA"/>
</dbReference>
<feature type="region of interest" description="Disordered" evidence="1">
    <location>
        <begin position="547"/>
        <end position="575"/>
    </location>
</feature>
<dbReference type="InterPro" id="IPR013103">
    <property type="entry name" value="RVT_2"/>
</dbReference>
<dbReference type="Pfam" id="PF07727">
    <property type="entry name" value="RVT_2"/>
    <property type="match status" value="1"/>
</dbReference>
<accession>A0A6L2NYA5</accession>